<dbReference type="InterPro" id="IPR051678">
    <property type="entry name" value="AGP_Transferase"/>
</dbReference>
<dbReference type="Pfam" id="PF01636">
    <property type="entry name" value="APH"/>
    <property type="match status" value="1"/>
</dbReference>
<dbReference type="Proteomes" id="UP001148614">
    <property type="component" value="Unassembled WGS sequence"/>
</dbReference>
<keyword evidence="4" id="KW-1185">Reference proteome</keyword>
<evidence type="ECO:0000313" key="4">
    <source>
        <dbReference type="Proteomes" id="UP001148614"/>
    </source>
</evidence>
<feature type="domain" description="Aminoglycoside phosphotransferase" evidence="2">
    <location>
        <begin position="145"/>
        <end position="383"/>
    </location>
</feature>
<dbReference type="EMBL" id="JANPWZ010000597">
    <property type="protein sequence ID" value="KAJ3574640.1"/>
    <property type="molecule type" value="Genomic_DNA"/>
</dbReference>
<dbReference type="InterPro" id="IPR011009">
    <property type="entry name" value="Kinase-like_dom_sf"/>
</dbReference>
<reference evidence="3" key="1">
    <citation type="submission" date="2022-07" db="EMBL/GenBank/DDBJ databases">
        <title>Genome Sequence of Xylaria arbuscula.</title>
        <authorList>
            <person name="Buettner E."/>
        </authorList>
    </citation>
    <scope>NUCLEOTIDE SEQUENCE</scope>
    <source>
        <strain evidence="3">VT107</strain>
    </source>
</reference>
<comment type="caution">
    <text evidence="3">The sequence shown here is derived from an EMBL/GenBank/DDBJ whole genome shotgun (WGS) entry which is preliminary data.</text>
</comment>
<dbReference type="PANTHER" id="PTHR21310">
    <property type="entry name" value="AMINOGLYCOSIDE PHOSPHOTRANSFERASE-RELATED-RELATED"/>
    <property type="match status" value="1"/>
</dbReference>
<dbReference type="PANTHER" id="PTHR21310:SF51">
    <property type="entry name" value="AMINOGLYCOSIDE PHOSPHOTRANSFERASE DOMAIN-CONTAINING PROTEIN"/>
    <property type="match status" value="1"/>
</dbReference>
<evidence type="ECO:0000259" key="2">
    <source>
        <dbReference type="Pfam" id="PF01636"/>
    </source>
</evidence>
<name>A0A9W8NG46_9PEZI</name>
<protein>
    <recommendedName>
        <fullName evidence="2">Aminoglycoside phosphotransferase domain-containing protein</fullName>
    </recommendedName>
</protein>
<dbReference type="InterPro" id="IPR002575">
    <property type="entry name" value="Aminoglycoside_PTrfase"/>
</dbReference>
<proteinExistence type="predicted"/>
<dbReference type="SUPFAM" id="SSF56112">
    <property type="entry name" value="Protein kinase-like (PK-like)"/>
    <property type="match status" value="1"/>
</dbReference>
<organism evidence="3 4">
    <name type="scientific">Xylaria arbuscula</name>
    <dbReference type="NCBI Taxonomy" id="114810"/>
    <lineage>
        <taxon>Eukaryota</taxon>
        <taxon>Fungi</taxon>
        <taxon>Dikarya</taxon>
        <taxon>Ascomycota</taxon>
        <taxon>Pezizomycotina</taxon>
        <taxon>Sordariomycetes</taxon>
        <taxon>Xylariomycetidae</taxon>
        <taxon>Xylariales</taxon>
        <taxon>Xylariaceae</taxon>
        <taxon>Xylaria</taxon>
    </lineage>
</organism>
<evidence type="ECO:0000256" key="1">
    <source>
        <dbReference type="SAM" id="MobiDB-lite"/>
    </source>
</evidence>
<gene>
    <name evidence="3" type="ORF">NPX13_g4294</name>
</gene>
<accession>A0A9W8NG46</accession>
<sequence>MAQLPSREPSPASDDTIQDDTTTEKLAKIAIVEDHSIESGTTERDAATEDIKEDTTEEETSIKEETRSEEKEDKAADSSGESKPEPWFNEVLSALNKEQLPLLGRDVFQRVQPQFAADDSLPVVGKPMYGSYHVLFPLTFRTRLRWLVKIPAYGTADKWDETAATCLESEAKTMQLLKRETTIPIPEVLDFSSTTENPLRCPYIILSYISGVSLYDVWYGDTHYDVDPKVTHARRTRALEGIASAMIQLGKFSFKQSGSLTFADDGSPSGTSWSRRVDYKSMDNNKSMLNKSSTDQQPVDTVYARHEALDDPKLYYTFMLDLHRGEEEKAYQNGVVLLLRQLISWIPEPARTDSFVLAHPDLNLQNILVSMEGELQGIIDWEGVAAVPHSIGNAKLPLWLMREWFPGMYEDAGSRWFASYRQAYRMAIKKQQKDTDSADLCRISLIAGNLAEAADRPNDRYEVVPKVVGEILRRIELDDDLNIKAIVTMFAEDRVGDAVMNAL</sequence>
<dbReference type="Gene3D" id="3.90.1200.10">
    <property type="match status" value="1"/>
</dbReference>
<feature type="compositionally biased region" description="Basic and acidic residues" evidence="1">
    <location>
        <begin position="22"/>
        <end position="84"/>
    </location>
</feature>
<evidence type="ECO:0000313" key="3">
    <source>
        <dbReference type="EMBL" id="KAJ3574640.1"/>
    </source>
</evidence>
<feature type="region of interest" description="Disordered" evidence="1">
    <location>
        <begin position="1"/>
        <end position="86"/>
    </location>
</feature>
<dbReference type="AlphaFoldDB" id="A0A9W8NG46"/>